<feature type="region of interest" description="Disordered" evidence="1">
    <location>
        <begin position="451"/>
        <end position="475"/>
    </location>
</feature>
<dbReference type="EMBL" id="JBANRG010000025">
    <property type="protein sequence ID" value="KAK7454013.1"/>
    <property type="molecule type" value="Genomic_DNA"/>
</dbReference>
<organism evidence="2 3">
    <name type="scientific">Marasmiellus scandens</name>
    <dbReference type="NCBI Taxonomy" id="2682957"/>
    <lineage>
        <taxon>Eukaryota</taxon>
        <taxon>Fungi</taxon>
        <taxon>Dikarya</taxon>
        <taxon>Basidiomycota</taxon>
        <taxon>Agaricomycotina</taxon>
        <taxon>Agaricomycetes</taxon>
        <taxon>Agaricomycetidae</taxon>
        <taxon>Agaricales</taxon>
        <taxon>Marasmiineae</taxon>
        <taxon>Omphalotaceae</taxon>
        <taxon>Marasmiellus</taxon>
    </lineage>
</organism>
<proteinExistence type="predicted"/>
<sequence length="597" mass="69232">MGTSGSVTVRWKNRYWVVRHHWDAYPSGLGFKILNSIPKDPHEYQKWMENLQKEVEDKVNEYLTDEEMVYYFDDQEIRTTEPAPFGCDYEIDLDHGVFLYLRKPLFSLKSMPPEREFEEIADDSDEYPHHLSRSRVPEQYKHNWEAAPPTVNPSDLETYHSLINPDAIIDDISRLLSIPEDMTPAEESRIATYESLIYVYLRDRDLNYFLSRIDTIASSEDIPLDIISLGISIIAHGLRPMIFDSSSSPLYAVNPSFLSLSEGYDWIVWGYCIVKVVTHLNNEVNQQAAVVEIVNLIQEEYNTNKIQIEAFQAVYGILFSFSHCVLVRAEFSSGIFAYTHSPPFKFFPVEYPVDGSTPGITAVARLGHILYRYFLDSQFSVPSIIKLEGRKKEPAVLRVPAEIWRIIADQLHYYVDLKMCASFSQASKEATIDSMSFPRVNGATFFTSVAQEKARTTNPRPKPSTGHKRTEWEMQETEDRNTFESIFDARTYGKGSTYKNFREGSRTPHPKEIKGRLRIDLGYRGDIVLYRPLKVPKCFHGSMRKSFKQVTNREVEAVTFRLEVVCGEGMGPMEIAYWATRPVWRFYQPYFIRYHRR</sequence>
<protein>
    <submittedName>
        <fullName evidence="2">Uncharacterized protein</fullName>
    </submittedName>
</protein>
<reference evidence="2 3" key="1">
    <citation type="submission" date="2024-01" db="EMBL/GenBank/DDBJ databases">
        <title>A draft genome for the cacao thread blight pathogen Marasmiellus scandens.</title>
        <authorList>
            <person name="Baruah I.K."/>
            <person name="Leung J."/>
            <person name="Bukari Y."/>
            <person name="Amoako-Attah I."/>
            <person name="Meinhardt L.W."/>
            <person name="Bailey B.A."/>
            <person name="Cohen S.P."/>
        </authorList>
    </citation>
    <scope>NUCLEOTIDE SEQUENCE [LARGE SCALE GENOMIC DNA]</scope>
    <source>
        <strain evidence="2 3">GH-19</strain>
    </source>
</reference>
<evidence type="ECO:0000313" key="2">
    <source>
        <dbReference type="EMBL" id="KAK7454013.1"/>
    </source>
</evidence>
<evidence type="ECO:0000313" key="3">
    <source>
        <dbReference type="Proteomes" id="UP001498398"/>
    </source>
</evidence>
<gene>
    <name evidence="2" type="ORF">VKT23_011523</name>
</gene>
<evidence type="ECO:0000256" key="1">
    <source>
        <dbReference type="SAM" id="MobiDB-lite"/>
    </source>
</evidence>
<comment type="caution">
    <text evidence="2">The sequence shown here is derived from an EMBL/GenBank/DDBJ whole genome shotgun (WGS) entry which is preliminary data.</text>
</comment>
<keyword evidence="3" id="KW-1185">Reference proteome</keyword>
<name>A0ABR1J8I6_9AGAR</name>
<dbReference type="Proteomes" id="UP001498398">
    <property type="component" value="Unassembled WGS sequence"/>
</dbReference>
<accession>A0ABR1J8I6</accession>